<gene>
    <name evidence="1" type="ORF">NCTC11546_02251</name>
</gene>
<organism evidence="1 2">
    <name type="scientific">Capnocytophaga ochracea</name>
    <dbReference type="NCBI Taxonomy" id="1018"/>
    <lineage>
        <taxon>Bacteria</taxon>
        <taxon>Pseudomonadati</taxon>
        <taxon>Bacteroidota</taxon>
        <taxon>Flavobacteriia</taxon>
        <taxon>Flavobacteriales</taxon>
        <taxon>Flavobacteriaceae</taxon>
        <taxon>Capnocytophaga</taxon>
    </lineage>
</organism>
<reference evidence="1 2" key="1">
    <citation type="submission" date="2018-06" db="EMBL/GenBank/DDBJ databases">
        <authorList>
            <consortium name="Pathogen Informatics"/>
            <person name="Doyle S."/>
        </authorList>
    </citation>
    <scope>NUCLEOTIDE SEQUENCE [LARGE SCALE GENOMIC DNA]</scope>
    <source>
        <strain evidence="1 2">NCTC11546</strain>
    </source>
</reference>
<dbReference type="EMBL" id="UARG01000017">
    <property type="protein sequence ID" value="SQA78999.1"/>
    <property type="molecule type" value="Genomic_DNA"/>
</dbReference>
<dbReference type="Proteomes" id="UP000249891">
    <property type="component" value="Unassembled WGS sequence"/>
</dbReference>
<name>A0A2X2TN40_CAPOC</name>
<accession>A0A2X2TN40</accession>
<sequence>MDKKIIFTGRNMNWLIFKGRLEYYTINSGRITQGVKTEQLLSNRLLLKEIIQNGFDSYEKNFEGKEKNLWDNGTVTYNRQNKKFYIPISENFIEFYQLNWTSDNWNKEYITLSNTHLSQDNIDSFYEFSILVEIEGIRIVDVDNFGDKICFSFPNDNQEVKNKMIELFGEPQVHPQNMDDKYGQFAKNYFFIDRTRMDKIIGIKKYRDTSTIGQPDGEQFTGKQEEIILDLHNFDENIYKVFKEHQMIDLES</sequence>
<evidence type="ECO:0000313" key="2">
    <source>
        <dbReference type="Proteomes" id="UP000249891"/>
    </source>
</evidence>
<evidence type="ECO:0000313" key="1">
    <source>
        <dbReference type="EMBL" id="SQA78999.1"/>
    </source>
</evidence>
<proteinExistence type="predicted"/>
<protein>
    <submittedName>
        <fullName evidence="1">Uncharacterized protein</fullName>
    </submittedName>
</protein>
<dbReference type="AlphaFoldDB" id="A0A2X2TN40"/>